<evidence type="ECO:0000256" key="3">
    <source>
        <dbReference type="ARBA" id="ARBA00022833"/>
    </source>
</evidence>
<evidence type="ECO:0000256" key="1">
    <source>
        <dbReference type="ARBA" id="ARBA00022723"/>
    </source>
</evidence>
<keyword evidence="8" id="KW-1185">Reference proteome</keyword>
<evidence type="ECO:0000313" key="8">
    <source>
        <dbReference type="Proteomes" id="UP000011082"/>
    </source>
</evidence>
<dbReference type="AlphaFoldDB" id="L2GKC8"/>
<name>L2GKC8_VITCO</name>
<dbReference type="PROSITE" id="PS00028">
    <property type="entry name" value="ZINC_FINGER_C2H2_1"/>
    <property type="match status" value="2"/>
</dbReference>
<dbReference type="SMART" id="SM00355">
    <property type="entry name" value="ZnF_C2H2"/>
    <property type="match status" value="2"/>
</dbReference>
<dbReference type="Gene3D" id="3.30.160.60">
    <property type="entry name" value="Classic Zinc Finger"/>
    <property type="match status" value="1"/>
</dbReference>
<dbReference type="Pfam" id="PF12171">
    <property type="entry name" value="zf-C2H2_jaz"/>
    <property type="match status" value="1"/>
</dbReference>
<dbReference type="OrthoDB" id="2195992at2759"/>
<dbReference type="VEuPathDB" id="MicrosporidiaDB:VICG_01995"/>
<evidence type="ECO:0000256" key="2">
    <source>
        <dbReference type="ARBA" id="ARBA00022771"/>
    </source>
</evidence>
<keyword evidence="3" id="KW-0862">Zinc</keyword>
<evidence type="ECO:0000256" key="5">
    <source>
        <dbReference type="SAM" id="MobiDB-lite"/>
    </source>
</evidence>
<organism evidence="7 8">
    <name type="scientific">Vittaforma corneae (strain ATCC 50505)</name>
    <name type="common">Microsporidian parasite</name>
    <name type="synonym">Nosema corneum</name>
    <dbReference type="NCBI Taxonomy" id="993615"/>
    <lineage>
        <taxon>Eukaryota</taxon>
        <taxon>Fungi</taxon>
        <taxon>Fungi incertae sedis</taxon>
        <taxon>Microsporidia</taxon>
        <taxon>Nosematidae</taxon>
        <taxon>Vittaforma</taxon>
    </lineage>
</organism>
<dbReference type="InterPro" id="IPR013087">
    <property type="entry name" value="Znf_C2H2_type"/>
</dbReference>
<protein>
    <recommendedName>
        <fullName evidence="6">C2H2-type domain-containing protein</fullName>
    </recommendedName>
</protein>
<dbReference type="RefSeq" id="XP_007605440.1">
    <property type="nucleotide sequence ID" value="XM_007605378.1"/>
</dbReference>
<feature type="domain" description="C2H2-type" evidence="6">
    <location>
        <begin position="246"/>
        <end position="275"/>
    </location>
</feature>
<dbReference type="InterPro" id="IPR036236">
    <property type="entry name" value="Znf_C2H2_sf"/>
</dbReference>
<gene>
    <name evidence="7" type="ORF">VICG_01995</name>
</gene>
<evidence type="ECO:0000313" key="7">
    <source>
        <dbReference type="EMBL" id="ELA40965.1"/>
    </source>
</evidence>
<dbReference type="Proteomes" id="UP000011082">
    <property type="component" value="Unassembled WGS sequence"/>
</dbReference>
<reference evidence="8" key="1">
    <citation type="submission" date="2011-05" db="EMBL/GenBank/DDBJ databases">
        <title>The genome sequence of Vittaforma corneae strain ATCC 50505.</title>
        <authorList>
            <consortium name="The Broad Institute Genome Sequencing Platform"/>
            <person name="Cuomo C."/>
            <person name="Didier E."/>
            <person name="Bowers L."/>
            <person name="Young S.K."/>
            <person name="Zeng Q."/>
            <person name="Gargeya S."/>
            <person name="Fitzgerald M."/>
            <person name="Haas B."/>
            <person name="Abouelleil A."/>
            <person name="Alvarado L."/>
            <person name="Arachchi H.M."/>
            <person name="Berlin A."/>
            <person name="Chapman S.B."/>
            <person name="Gearin G."/>
            <person name="Goldberg J."/>
            <person name="Griggs A."/>
            <person name="Gujja S."/>
            <person name="Hansen M."/>
            <person name="Heiman D."/>
            <person name="Howarth C."/>
            <person name="Larimer J."/>
            <person name="Lui A."/>
            <person name="MacDonald P.J.P."/>
            <person name="McCowen C."/>
            <person name="Montmayeur A."/>
            <person name="Murphy C."/>
            <person name="Neiman D."/>
            <person name="Pearson M."/>
            <person name="Priest M."/>
            <person name="Roberts A."/>
            <person name="Saif S."/>
            <person name="Shea T."/>
            <person name="Sisk P."/>
            <person name="Stolte C."/>
            <person name="Sykes S."/>
            <person name="Wortman J."/>
            <person name="Nusbaum C."/>
            <person name="Birren B."/>
        </authorList>
    </citation>
    <scope>NUCLEOTIDE SEQUENCE [LARGE SCALE GENOMIC DNA]</scope>
    <source>
        <strain evidence="8">ATCC 50505</strain>
    </source>
</reference>
<dbReference type="EMBL" id="JH370153">
    <property type="protein sequence ID" value="ELA40965.1"/>
    <property type="molecule type" value="Genomic_DNA"/>
</dbReference>
<feature type="region of interest" description="Disordered" evidence="5">
    <location>
        <begin position="262"/>
        <end position="286"/>
    </location>
</feature>
<sequence>MGHAFSRIKEEASEDSSITLSFESVLGVQELITVEEARKVYIKLFYENQGNNDKLVEINDAFNLFKSSVDVDLYYLIYTGIYGTGKAQERTVINQFESQQLKKVKSAQSVSNADATTGGCRLNTADKYDLEIIRNSDGSVVLKYKGFTKPFDFTHFSHDFFEKLSNRFQIKAPVKFKDSDFLRFYSFWSHFLAADKALENKVRRIVRIIKENDPRLNNRENKCAIDSKSYKHSAKIYEKKEKQWKHFCEACKKGFNSDNTLRDHLNSRQHKSKNVVDNNTTDKSIDERGDCRNVECSQNSKDNHSIDEALSEDHYKDIGVNLTSNDSLKAECDPSTWQSADHPIFRTCGICKEVLKTRSELVLHLKKDH</sequence>
<dbReference type="GeneID" id="19882705"/>
<dbReference type="PROSITE" id="PS50157">
    <property type="entry name" value="ZINC_FINGER_C2H2_2"/>
    <property type="match status" value="1"/>
</dbReference>
<dbReference type="SUPFAM" id="SSF57667">
    <property type="entry name" value="beta-beta-alpha zinc fingers"/>
    <property type="match status" value="1"/>
</dbReference>
<keyword evidence="2 4" id="KW-0863">Zinc-finger</keyword>
<dbReference type="InParanoid" id="L2GKC8"/>
<keyword evidence="1" id="KW-0479">Metal-binding</keyword>
<dbReference type="InterPro" id="IPR022755">
    <property type="entry name" value="Znf_C2H2_jaz"/>
</dbReference>
<dbReference type="HOGENOM" id="CLU_750499_0_0_1"/>
<accession>L2GKC8</accession>
<evidence type="ECO:0000256" key="4">
    <source>
        <dbReference type="PROSITE-ProRule" id="PRU00042"/>
    </source>
</evidence>
<proteinExistence type="predicted"/>
<dbReference type="GO" id="GO:0008270">
    <property type="term" value="F:zinc ion binding"/>
    <property type="evidence" value="ECO:0007669"/>
    <property type="project" value="UniProtKB-KW"/>
</dbReference>
<evidence type="ECO:0000259" key="6">
    <source>
        <dbReference type="PROSITE" id="PS50157"/>
    </source>
</evidence>